<sequence>MNDENPFIFLGLAVPSLSASQNIRLLIELFPGVAPATTTSVLERVHSKENSLLGSSINKIVPGVLCELYLSGTSLVNDETIPKNNKHIKGSVSVCRRGPLASQIAPSLMICFATLPSLDGHHLVIGHVVEGMESLMKLERYGSLPLGECTHCPVVTTCGQIVDDEEGP</sequence>
<dbReference type="InterPro" id="IPR029000">
    <property type="entry name" value="Cyclophilin-like_dom_sf"/>
</dbReference>
<dbReference type="GO" id="GO:0003755">
    <property type="term" value="F:peptidyl-prolyl cis-trans isomerase activity"/>
    <property type="evidence" value="ECO:0007669"/>
    <property type="project" value="InterPro"/>
</dbReference>
<keyword evidence="3" id="KW-1185">Reference proteome</keyword>
<dbReference type="InterPro" id="IPR002130">
    <property type="entry name" value="Cyclophilin-type_PPIase_dom"/>
</dbReference>
<proteinExistence type="predicted"/>
<dbReference type="SUPFAM" id="SSF50891">
    <property type="entry name" value="Cyclophilin-like"/>
    <property type="match status" value="1"/>
</dbReference>
<feature type="domain" description="PPIase cyclophilin-type" evidence="1">
    <location>
        <begin position="24"/>
        <end position="160"/>
    </location>
</feature>
<name>A0A0S4IZ55_BODSA</name>
<gene>
    <name evidence="2" type="ORF">BSAL_66570</name>
</gene>
<accession>A0A0S4IZ55</accession>
<evidence type="ECO:0000313" key="2">
    <source>
        <dbReference type="EMBL" id="CUF86653.1"/>
    </source>
</evidence>
<organism evidence="2 3">
    <name type="scientific">Bodo saltans</name>
    <name type="common">Flagellated protozoan</name>
    <dbReference type="NCBI Taxonomy" id="75058"/>
    <lineage>
        <taxon>Eukaryota</taxon>
        <taxon>Discoba</taxon>
        <taxon>Euglenozoa</taxon>
        <taxon>Kinetoplastea</taxon>
        <taxon>Metakinetoplastina</taxon>
        <taxon>Eubodonida</taxon>
        <taxon>Bodonidae</taxon>
        <taxon>Bodo</taxon>
    </lineage>
</organism>
<dbReference type="Proteomes" id="UP000051952">
    <property type="component" value="Unassembled WGS sequence"/>
</dbReference>
<dbReference type="Pfam" id="PF00160">
    <property type="entry name" value="Pro_isomerase"/>
    <property type="match status" value="1"/>
</dbReference>
<evidence type="ECO:0000313" key="3">
    <source>
        <dbReference type="Proteomes" id="UP000051952"/>
    </source>
</evidence>
<evidence type="ECO:0000259" key="1">
    <source>
        <dbReference type="PROSITE" id="PS50072"/>
    </source>
</evidence>
<dbReference type="EMBL" id="CYKH01000425">
    <property type="protein sequence ID" value="CUF86653.1"/>
    <property type="molecule type" value="Genomic_DNA"/>
</dbReference>
<protein>
    <submittedName>
        <fullName evidence="2">Peptidyl-prolyl cis-trans isomerase, putative</fullName>
    </submittedName>
</protein>
<reference evidence="3" key="1">
    <citation type="submission" date="2015-09" db="EMBL/GenBank/DDBJ databases">
        <authorList>
            <consortium name="Pathogen Informatics"/>
        </authorList>
    </citation>
    <scope>NUCLEOTIDE SEQUENCE [LARGE SCALE GENOMIC DNA]</scope>
    <source>
        <strain evidence="3">Lake Konstanz</strain>
    </source>
</reference>
<dbReference type="AlphaFoldDB" id="A0A0S4IZ55"/>
<keyword evidence="2" id="KW-0413">Isomerase</keyword>
<dbReference type="Gene3D" id="2.40.100.10">
    <property type="entry name" value="Cyclophilin-like"/>
    <property type="match status" value="1"/>
</dbReference>
<dbReference type="PROSITE" id="PS50072">
    <property type="entry name" value="CSA_PPIASE_2"/>
    <property type="match status" value="1"/>
</dbReference>
<dbReference type="VEuPathDB" id="TriTrypDB:BSAL_66570"/>